<accession>A0AAD6SSE5</accession>
<reference evidence="1" key="1">
    <citation type="submission" date="2023-03" db="EMBL/GenBank/DDBJ databases">
        <title>Massive genome expansion in bonnet fungi (Mycena s.s.) driven by repeated elements and novel gene families across ecological guilds.</title>
        <authorList>
            <consortium name="Lawrence Berkeley National Laboratory"/>
            <person name="Harder C.B."/>
            <person name="Miyauchi S."/>
            <person name="Viragh M."/>
            <person name="Kuo A."/>
            <person name="Thoen E."/>
            <person name="Andreopoulos B."/>
            <person name="Lu D."/>
            <person name="Skrede I."/>
            <person name="Drula E."/>
            <person name="Henrissat B."/>
            <person name="Morin E."/>
            <person name="Kohler A."/>
            <person name="Barry K."/>
            <person name="LaButti K."/>
            <person name="Morin E."/>
            <person name="Salamov A."/>
            <person name="Lipzen A."/>
            <person name="Mereny Z."/>
            <person name="Hegedus B."/>
            <person name="Baldrian P."/>
            <person name="Stursova M."/>
            <person name="Weitz H."/>
            <person name="Taylor A."/>
            <person name="Grigoriev I.V."/>
            <person name="Nagy L.G."/>
            <person name="Martin F."/>
            <person name="Kauserud H."/>
        </authorList>
    </citation>
    <scope>NUCLEOTIDE SEQUENCE</scope>
    <source>
        <strain evidence="1">CBHHK200</strain>
    </source>
</reference>
<dbReference type="AlphaFoldDB" id="A0AAD6SSE5"/>
<keyword evidence="2" id="KW-1185">Reference proteome</keyword>
<organism evidence="1 2">
    <name type="scientific">Mycena alexandri</name>
    <dbReference type="NCBI Taxonomy" id="1745969"/>
    <lineage>
        <taxon>Eukaryota</taxon>
        <taxon>Fungi</taxon>
        <taxon>Dikarya</taxon>
        <taxon>Basidiomycota</taxon>
        <taxon>Agaricomycotina</taxon>
        <taxon>Agaricomycetes</taxon>
        <taxon>Agaricomycetidae</taxon>
        <taxon>Agaricales</taxon>
        <taxon>Marasmiineae</taxon>
        <taxon>Mycenaceae</taxon>
        <taxon>Mycena</taxon>
    </lineage>
</organism>
<proteinExistence type="predicted"/>
<gene>
    <name evidence="1" type="ORF">C8F04DRAFT_1261416</name>
</gene>
<dbReference type="Proteomes" id="UP001218188">
    <property type="component" value="Unassembled WGS sequence"/>
</dbReference>
<sequence length="144" mass="16488">MTPTIRSRAAASHRPHSLTTCSNLRLSPTLSRHQALRRIAQHRQDPKLQIDLHLANSGLYARDGVSSGDVYFVRRLPTVDYDRLVQHILPLDEFIRVLDVKFGVSQDVSSRQRKYVACEGNGHKHLWFFSVHIDQRYRLACSAA</sequence>
<comment type="caution">
    <text evidence="1">The sequence shown here is derived from an EMBL/GenBank/DDBJ whole genome shotgun (WGS) entry which is preliminary data.</text>
</comment>
<evidence type="ECO:0000313" key="2">
    <source>
        <dbReference type="Proteomes" id="UP001218188"/>
    </source>
</evidence>
<name>A0AAD6SSE5_9AGAR</name>
<dbReference type="EMBL" id="JARJCM010000069">
    <property type="protein sequence ID" value="KAJ7032834.1"/>
    <property type="molecule type" value="Genomic_DNA"/>
</dbReference>
<evidence type="ECO:0000313" key="1">
    <source>
        <dbReference type="EMBL" id="KAJ7032834.1"/>
    </source>
</evidence>
<protein>
    <submittedName>
        <fullName evidence="1">Uncharacterized protein</fullName>
    </submittedName>
</protein>